<dbReference type="PROSITE" id="PS51318">
    <property type="entry name" value="TAT"/>
    <property type="match status" value="1"/>
</dbReference>
<evidence type="ECO:0000256" key="2">
    <source>
        <dbReference type="ARBA" id="ARBA00022801"/>
    </source>
</evidence>
<dbReference type="PANTHER" id="PTHR34876:SF4">
    <property type="entry name" value="1,4-BETA-D-GLUCAN CELLOBIOHYDROLASE C-RELATED"/>
    <property type="match status" value="1"/>
</dbReference>
<dbReference type="InterPro" id="IPR001524">
    <property type="entry name" value="Glyco_hydro_6_CS"/>
</dbReference>
<comment type="caution">
    <text evidence="12">The sequence shown here is derived from an EMBL/GenBank/DDBJ whole genome shotgun (WGS) entry which is preliminary data.</text>
</comment>
<accession>A0A7W7M7Y0</accession>
<dbReference type="GO" id="GO:0030245">
    <property type="term" value="P:cellulose catabolic process"/>
    <property type="evidence" value="ECO:0007669"/>
    <property type="project" value="UniProtKB-KW"/>
</dbReference>
<feature type="compositionally biased region" description="Pro residues" evidence="10">
    <location>
        <begin position="326"/>
        <end position="339"/>
    </location>
</feature>
<comment type="similarity">
    <text evidence="9">Belongs to the glycosyl hydrolase family 6.</text>
</comment>
<dbReference type="PANTHER" id="PTHR34876">
    <property type="match status" value="1"/>
</dbReference>
<evidence type="ECO:0000313" key="12">
    <source>
        <dbReference type="EMBL" id="MBB4740298.1"/>
    </source>
</evidence>
<dbReference type="Pfam" id="PF01341">
    <property type="entry name" value="Glyco_hydro_6"/>
    <property type="match status" value="1"/>
</dbReference>
<evidence type="ECO:0000256" key="1">
    <source>
        <dbReference type="ARBA" id="ARBA00022729"/>
    </source>
</evidence>
<dbReference type="PRINTS" id="PR00733">
    <property type="entry name" value="GLHYDRLASE6"/>
</dbReference>
<evidence type="ECO:0000256" key="5">
    <source>
        <dbReference type="ARBA" id="ARBA00023277"/>
    </source>
</evidence>
<feature type="domain" description="CBM2" evidence="11">
    <location>
        <begin position="359"/>
        <end position="459"/>
    </location>
</feature>
<evidence type="ECO:0000256" key="6">
    <source>
        <dbReference type="ARBA" id="ARBA00023295"/>
    </source>
</evidence>
<dbReference type="SUPFAM" id="SSF49384">
    <property type="entry name" value="Carbohydrate-binding domain"/>
    <property type="match status" value="1"/>
</dbReference>
<dbReference type="RefSeq" id="WP_185040756.1">
    <property type="nucleotide sequence ID" value="NZ_BAABFG010000005.1"/>
</dbReference>
<name>A0A7W7M7Y0_9ACTN</name>
<dbReference type="InterPro" id="IPR036434">
    <property type="entry name" value="Beta_cellobiohydrolase_sf"/>
</dbReference>
<keyword evidence="3 9" id="KW-0136">Cellulose degradation</keyword>
<dbReference type="AlphaFoldDB" id="A0A7W7M7Y0"/>
<dbReference type="InterPro" id="IPR001919">
    <property type="entry name" value="CBD2"/>
</dbReference>
<dbReference type="SMART" id="SM00637">
    <property type="entry name" value="CBD_II"/>
    <property type="match status" value="1"/>
</dbReference>
<keyword evidence="13" id="KW-1185">Reference proteome</keyword>
<dbReference type="PROSITE" id="PS00561">
    <property type="entry name" value="CBM2_A"/>
    <property type="match status" value="1"/>
</dbReference>
<keyword evidence="6 9" id="KW-0326">Glycosidase</keyword>
<dbReference type="Proteomes" id="UP000546162">
    <property type="component" value="Unassembled WGS sequence"/>
</dbReference>
<feature type="chain" id="PRO_5031594684" description="Glucanase" evidence="9">
    <location>
        <begin position="35"/>
        <end position="459"/>
    </location>
</feature>
<evidence type="ECO:0000256" key="3">
    <source>
        <dbReference type="ARBA" id="ARBA00023001"/>
    </source>
</evidence>
<keyword evidence="4" id="KW-1015">Disulfide bond</keyword>
<dbReference type="EMBL" id="JACHNB010000001">
    <property type="protein sequence ID" value="MBB4740298.1"/>
    <property type="molecule type" value="Genomic_DNA"/>
</dbReference>
<feature type="region of interest" description="Disordered" evidence="10">
    <location>
        <begin position="257"/>
        <end position="276"/>
    </location>
</feature>
<dbReference type="Pfam" id="PF00553">
    <property type="entry name" value="CBM_2"/>
    <property type="match status" value="1"/>
</dbReference>
<gene>
    <name evidence="12" type="ORF">BJY16_003757</name>
</gene>
<sequence length="459" mass="46420">MSPVSPHRRWLAAAAAGATVATGAVLLAAGTAEAGTISGTLYREADGTAVARWVAANPNDYRTAAIRDKIASQPASRWLSNFNLNTIGSEVSGYVGAANAAGQIPVLTAYGIPNRDCGGASAGGAPDLTQYQTWISSIARSLGNRTVIVILEPDSIALQTCLSASEITARDNTLATATRTLKAGNPNAKVYLDGGHSTWNSATEQANRLAAAGVADADGFYTNVSNFNPTSSETAFGRAVINALNGRGITGKRQVVDTSRNGGAAGDWCGDDNTDRRIGNYPTTTTNDGNVDAFLWVKPPGEADGCRYAAGSFQPDLAYSLANGAPNPPVTSSPTPSSPSPSASSSMPSDPPPSSSSPSVPSGAGCTAAFKVTSSWSGGYQANVTVTAGKAISGWTVSWTLGTGQAISQVWNGTLTTSGSAVSVRNVSWNGTLGAGATAEFGLIGSGAVTTPAVTCTAA</sequence>
<dbReference type="InterPro" id="IPR006311">
    <property type="entry name" value="TAT_signal"/>
</dbReference>
<dbReference type="PROSITE" id="PS51173">
    <property type="entry name" value="CBM2"/>
    <property type="match status" value="1"/>
</dbReference>
<organism evidence="12 13">
    <name type="scientific">Actinoplanes octamycinicus</name>
    <dbReference type="NCBI Taxonomy" id="135948"/>
    <lineage>
        <taxon>Bacteria</taxon>
        <taxon>Bacillati</taxon>
        <taxon>Actinomycetota</taxon>
        <taxon>Actinomycetes</taxon>
        <taxon>Micromonosporales</taxon>
        <taxon>Micromonosporaceae</taxon>
        <taxon>Actinoplanes</taxon>
    </lineage>
</organism>
<dbReference type="Gene3D" id="2.60.40.290">
    <property type="match status" value="1"/>
</dbReference>
<dbReference type="PROSITE" id="PS00656">
    <property type="entry name" value="GLYCOSYL_HYDROL_F6_2"/>
    <property type="match status" value="1"/>
</dbReference>
<evidence type="ECO:0000256" key="9">
    <source>
        <dbReference type="RuleBase" id="RU361186"/>
    </source>
</evidence>
<keyword evidence="2 9" id="KW-0378">Hydrolase</keyword>
<dbReference type="InterPro" id="IPR016288">
    <property type="entry name" value="Beta_cellobiohydrolase"/>
</dbReference>
<dbReference type="GO" id="GO:0030247">
    <property type="term" value="F:polysaccharide binding"/>
    <property type="evidence" value="ECO:0007669"/>
    <property type="project" value="UniProtKB-UniRule"/>
</dbReference>
<dbReference type="SUPFAM" id="SSF51989">
    <property type="entry name" value="Glycosyl hydrolases family 6, cellulases"/>
    <property type="match status" value="1"/>
</dbReference>
<dbReference type="InterPro" id="IPR012291">
    <property type="entry name" value="CBM2_carb-bd_dom_sf"/>
</dbReference>
<evidence type="ECO:0000313" key="13">
    <source>
        <dbReference type="Proteomes" id="UP000546162"/>
    </source>
</evidence>
<feature type="signal peptide" evidence="9">
    <location>
        <begin position="1"/>
        <end position="34"/>
    </location>
</feature>
<evidence type="ECO:0000256" key="4">
    <source>
        <dbReference type="ARBA" id="ARBA00023157"/>
    </source>
</evidence>
<dbReference type="GO" id="GO:0004553">
    <property type="term" value="F:hydrolase activity, hydrolyzing O-glycosyl compounds"/>
    <property type="evidence" value="ECO:0007669"/>
    <property type="project" value="InterPro"/>
</dbReference>
<proteinExistence type="inferred from homology"/>
<evidence type="ECO:0000259" key="11">
    <source>
        <dbReference type="PROSITE" id="PS51173"/>
    </source>
</evidence>
<dbReference type="InterPro" id="IPR018366">
    <property type="entry name" value="CBM2_CS"/>
</dbReference>
<feature type="active site" description="Proton donor" evidence="8">
    <location>
        <position position="154"/>
    </location>
</feature>
<feature type="region of interest" description="Disordered" evidence="10">
    <location>
        <begin position="320"/>
        <end position="363"/>
    </location>
</feature>
<evidence type="ECO:0000256" key="10">
    <source>
        <dbReference type="SAM" id="MobiDB-lite"/>
    </source>
</evidence>
<reference evidence="12 13" key="1">
    <citation type="submission" date="2020-08" db="EMBL/GenBank/DDBJ databases">
        <title>Sequencing the genomes of 1000 actinobacteria strains.</title>
        <authorList>
            <person name="Klenk H.-P."/>
        </authorList>
    </citation>
    <scope>NUCLEOTIDE SEQUENCE [LARGE SCALE GENOMIC DNA]</scope>
    <source>
        <strain evidence="12 13">DSM 45809</strain>
    </source>
</reference>
<dbReference type="EC" id="3.2.1.-" evidence="9"/>
<dbReference type="Gene3D" id="3.20.20.40">
    <property type="entry name" value="1, 4-beta cellobiohydrolase"/>
    <property type="match status" value="1"/>
</dbReference>
<evidence type="ECO:0000256" key="8">
    <source>
        <dbReference type="PROSITE-ProRule" id="PRU10057"/>
    </source>
</evidence>
<keyword evidence="5 9" id="KW-0119">Carbohydrate metabolism</keyword>
<dbReference type="InterPro" id="IPR008965">
    <property type="entry name" value="CBM2/CBM3_carb-bd_dom_sf"/>
</dbReference>
<keyword evidence="7 9" id="KW-0624">Polysaccharide degradation</keyword>
<keyword evidence="1 9" id="KW-0732">Signal</keyword>
<protein>
    <recommendedName>
        <fullName evidence="9">Glucanase</fullName>
        <ecNumber evidence="9">3.2.1.-</ecNumber>
    </recommendedName>
</protein>
<evidence type="ECO:0000256" key="7">
    <source>
        <dbReference type="ARBA" id="ARBA00023326"/>
    </source>
</evidence>